<evidence type="ECO:0000313" key="2">
    <source>
        <dbReference type="EMBL" id="KAF9473144.1"/>
    </source>
</evidence>
<protein>
    <submittedName>
        <fullName evidence="2">Uncharacterized protein</fullName>
    </submittedName>
</protein>
<dbReference type="EMBL" id="MU155467">
    <property type="protein sequence ID" value="KAF9473144.1"/>
    <property type="molecule type" value="Genomic_DNA"/>
</dbReference>
<accession>A0A9P5YR48</accession>
<proteinExistence type="predicted"/>
<keyword evidence="3" id="KW-1185">Reference proteome</keyword>
<name>A0A9P5YR48_9AGAR</name>
<feature type="compositionally biased region" description="Basic and acidic residues" evidence="1">
    <location>
        <begin position="88"/>
        <end position="103"/>
    </location>
</feature>
<dbReference type="Proteomes" id="UP000807469">
    <property type="component" value="Unassembled WGS sequence"/>
</dbReference>
<feature type="compositionally biased region" description="Polar residues" evidence="1">
    <location>
        <begin position="31"/>
        <end position="47"/>
    </location>
</feature>
<comment type="caution">
    <text evidence="2">The sequence shown here is derived from an EMBL/GenBank/DDBJ whole genome shotgun (WGS) entry which is preliminary data.</text>
</comment>
<feature type="region of interest" description="Disordered" evidence="1">
    <location>
        <begin position="1"/>
        <end position="103"/>
    </location>
</feature>
<organism evidence="2 3">
    <name type="scientific">Pholiota conissans</name>
    <dbReference type="NCBI Taxonomy" id="109636"/>
    <lineage>
        <taxon>Eukaryota</taxon>
        <taxon>Fungi</taxon>
        <taxon>Dikarya</taxon>
        <taxon>Basidiomycota</taxon>
        <taxon>Agaricomycotina</taxon>
        <taxon>Agaricomycetes</taxon>
        <taxon>Agaricomycetidae</taxon>
        <taxon>Agaricales</taxon>
        <taxon>Agaricineae</taxon>
        <taxon>Strophariaceae</taxon>
        <taxon>Pholiota</taxon>
    </lineage>
</organism>
<dbReference type="OrthoDB" id="10667297at2759"/>
<reference evidence="2" key="1">
    <citation type="submission" date="2020-11" db="EMBL/GenBank/DDBJ databases">
        <authorList>
            <consortium name="DOE Joint Genome Institute"/>
            <person name="Ahrendt S."/>
            <person name="Riley R."/>
            <person name="Andreopoulos W."/>
            <person name="Labutti K."/>
            <person name="Pangilinan J."/>
            <person name="Ruiz-Duenas F.J."/>
            <person name="Barrasa J.M."/>
            <person name="Sanchez-Garcia M."/>
            <person name="Camarero S."/>
            <person name="Miyauchi S."/>
            <person name="Serrano A."/>
            <person name="Linde D."/>
            <person name="Babiker R."/>
            <person name="Drula E."/>
            <person name="Ayuso-Fernandez I."/>
            <person name="Pacheco R."/>
            <person name="Padilla G."/>
            <person name="Ferreira P."/>
            <person name="Barriuso J."/>
            <person name="Kellner H."/>
            <person name="Castanera R."/>
            <person name="Alfaro M."/>
            <person name="Ramirez L."/>
            <person name="Pisabarro A.G."/>
            <person name="Kuo A."/>
            <person name="Tritt A."/>
            <person name="Lipzen A."/>
            <person name="He G."/>
            <person name="Yan M."/>
            <person name="Ng V."/>
            <person name="Cullen D."/>
            <person name="Martin F."/>
            <person name="Rosso M.-N."/>
            <person name="Henrissat B."/>
            <person name="Hibbett D."/>
            <person name="Martinez A.T."/>
            <person name="Grigoriev I.V."/>
        </authorList>
    </citation>
    <scope>NUCLEOTIDE SEQUENCE</scope>
    <source>
        <strain evidence="2">CIRM-BRFM 674</strain>
    </source>
</reference>
<gene>
    <name evidence="2" type="ORF">BDN70DRAFT_937655</name>
</gene>
<evidence type="ECO:0000256" key="1">
    <source>
        <dbReference type="SAM" id="MobiDB-lite"/>
    </source>
</evidence>
<dbReference type="AlphaFoldDB" id="A0A9P5YR48"/>
<sequence>MDSAPTPTRTLSSASRTAARARMRALAEAKSPSTTPPMGSDGHQSSMPLLKLEGDSFSSLPSIPSDPPYPVYSGSSQNPHRYNTPPFKPDESRKSYRASEIDDSKFDSNPISVTRSNFRLARGSNQSTYVVPEGDTPLIFRDQPIVKTTHISPHLPLHLGRNADSNHSVVRPRVILPPREIDNYAGEDNTAPYDDTPYVPGPEADNRLMCLKWLNNVTVKESEVVNQTAAEDSTRARGRQPALQFDIDRIYYMISIYNNREITLCGYNIYENVLMK</sequence>
<evidence type="ECO:0000313" key="3">
    <source>
        <dbReference type="Proteomes" id="UP000807469"/>
    </source>
</evidence>
<feature type="compositionally biased region" description="Low complexity" evidence="1">
    <location>
        <begin position="1"/>
        <end position="26"/>
    </location>
</feature>